<reference evidence="3 4" key="1">
    <citation type="journal article" date="2015" name="Nat. Commun.">
        <title>Outbred genome sequencing and CRISPR/Cas9 gene editing in butterflies.</title>
        <authorList>
            <person name="Li X."/>
            <person name="Fan D."/>
            <person name="Zhang W."/>
            <person name="Liu G."/>
            <person name="Zhang L."/>
            <person name="Zhao L."/>
            <person name="Fang X."/>
            <person name="Chen L."/>
            <person name="Dong Y."/>
            <person name="Chen Y."/>
            <person name="Ding Y."/>
            <person name="Zhao R."/>
            <person name="Feng M."/>
            <person name="Zhu Y."/>
            <person name="Feng Y."/>
            <person name="Jiang X."/>
            <person name="Zhu D."/>
            <person name="Xiang H."/>
            <person name="Feng X."/>
            <person name="Li S."/>
            <person name="Wang J."/>
            <person name="Zhang G."/>
            <person name="Kronforst M.R."/>
            <person name="Wang W."/>
        </authorList>
    </citation>
    <scope>NUCLEOTIDE SEQUENCE [LARGE SCALE GENOMIC DNA]</scope>
    <source>
        <strain evidence="3">Ya'a_city_454_Pm</strain>
        <tissue evidence="3">Whole body</tissue>
    </source>
</reference>
<evidence type="ECO:0000313" key="3">
    <source>
        <dbReference type="EMBL" id="KPJ05955.1"/>
    </source>
</evidence>
<dbReference type="CDD" id="cd00170">
    <property type="entry name" value="SEC14"/>
    <property type="match status" value="1"/>
</dbReference>
<name>A0A194QLW7_PAPMA</name>
<dbReference type="InterPro" id="IPR001251">
    <property type="entry name" value="CRAL-TRIO_dom"/>
</dbReference>
<evidence type="ECO:0000313" key="4">
    <source>
        <dbReference type="Proteomes" id="UP000053240"/>
    </source>
</evidence>
<keyword evidence="1" id="KW-1133">Transmembrane helix</keyword>
<keyword evidence="1" id="KW-0472">Membrane</keyword>
<protein>
    <submittedName>
        <fullName evidence="3">Protein GDAP2-like</fullName>
    </submittedName>
</protein>
<dbReference type="Pfam" id="PF13716">
    <property type="entry name" value="CRAL_TRIO_2"/>
    <property type="match status" value="2"/>
</dbReference>
<dbReference type="EMBL" id="KQ461198">
    <property type="protein sequence ID" value="KPJ05955.1"/>
    <property type="molecule type" value="Genomic_DNA"/>
</dbReference>
<dbReference type="InterPro" id="IPR036865">
    <property type="entry name" value="CRAL-TRIO_dom_sf"/>
</dbReference>
<dbReference type="PROSITE" id="PS50191">
    <property type="entry name" value="CRAL_TRIO"/>
    <property type="match status" value="1"/>
</dbReference>
<sequence length="244" mass="27957">MAMDTMAVELPDLSTHEPRPIAEETAEEKYERLLRRARSEDLSEISGIGCLYQSGVDRLGRPVVVFIGKWFPIGDIDLDKAMLYLIKLLEPIVRGDYVIAYLTSATYDVAGLLCVVIAMLYLIKLLEPIVRGDYVIAYFHTLASSANHPPFSWLKEVYTVLPYKYKKNLKAFYIVHPTFWTKMMTWWFTTFMAPAIKAKVHSLPGVEYLYSVMARDQLEVPAFVTEYDMTINGLHYFQPDTSST</sequence>
<keyword evidence="4" id="KW-1185">Reference proteome</keyword>
<evidence type="ECO:0000259" key="2">
    <source>
        <dbReference type="PROSITE" id="PS50191"/>
    </source>
</evidence>
<gene>
    <name evidence="3" type="ORF">RR48_14397</name>
</gene>
<dbReference type="STRING" id="76193.A0A194QLW7"/>
<dbReference type="AlphaFoldDB" id="A0A194QLW7"/>
<dbReference type="PANTHER" id="PTHR48411:SF1">
    <property type="entry name" value="OS01G0948300 PROTEIN"/>
    <property type="match status" value="1"/>
</dbReference>
<evidence type="ECO:0000256" key="1">
    <source>
        <dbReference type="SAM" id="Phobius"/>
    </source>
</evidence>
<organism evidence="3 4">
    <name type="scientific">Papilio machaon</name>
    <name type="common">Old World swallowtail butterfly</name>
    <dbReference type="NCBI Taxonomy" id="76193"/>
    <lineage>
        <taxon>Eukaryota</taxon>
        <taxon>Metazoa</taxon>
        <taxon>Ecdysozoa</taxon>
        <taxon>Arthropoda</taxon>
        <taxon>Hexapoda</taxon>
        <taxon>Insecta</taxon>
        <taxon>Pterygota</taxon>
        <taxon>Neoptera</taxon>
        <taxon>Endopterygota</taxon>
        <taxon>Lepidoptera</taxon>
        <taxon>Glossata</taxon>
        <taxon>Ditrysia</taxon>
        <taxon>Papilionoidea</taxon>
        <taxon>Papilionidae</taxon>
        <taxon>Papilioninae</taxon>
        <taxon>Papilio</taxon>
    </lineage>
</organism>
<dbReference type="PANTHER" id="PTHR48411">
    <property type="entry name" value="OS01G0948300 PROTEIN"/>
    <property type="match status" value="1"/>
</dbReference>
<feature type="domain" description="CRAL-TRIO" evidence="2">
    <location>
        <begin position="38"/>
        <end position="232"/>
    </location>
</feature>
<dbReference type="InParanoid" id="A0A194QLW7"/>
<proteinExistence type="predicted"/>
<feature type="transmembrane region" description="Helical" evidence="1">
    <location>
        <begin position="98"/>
        <end position="123"/>
    </location>
</feature>
<dbReference type="SUPFAM" id="SSF52087">
    <property type="entry name" value="CRAL/TRIO domain"/>
    <property type="match status" value="1"/>
</dbReference>
<accession>A0A194QLW7</accession>
<keyword evidence="1" id="KW-0812">Transmembrane</keyword>
<dbReference type="Proteomes" id="UP000053240">
    <property type="component" value="Unassembled WGS sequence"/>
</dbReference>
<dbReference type="Gene3D" id="3.40.525.10">
    <property type="entry name" value="CRAL-TRIO lipid binding domain"/>
    <property type="match status" value="2"/>
</dbReference>